<feature type="compositionally biased region" description="Low complexity" evidence="1">
    <location>
        <begin position="88"/>
        <end position="116"/>
    </location>
</feature>
<dbReference type="InterPro" id="IPR040294">
    <property type="entry name" value="Nodulin-rel_1/2"/>
</dbReference>
<dbReference type="PANTHER" id="PTHR35098:SF1">
    <property type="entry name" value="NODULIN-RELATED PROTEIN 2"/>
    <property type="match status" value="1"/>
</dbReference>
<accession>A0A9Q0GXX8</accession>
<feature type="region of interest" description="Disordered" evidence="1">
    <location>
        <begin position="1"/>
        <end position="25"/>
    </location>
</feature>
<gene>
    <name evidence="2" type="ORF">NE237_011436</name>
</gene>
<sequence>MESRSHNEHKTHDHKHRPSNSELLSSAKVIAEAAKAGLHHETDKIDKGKVAAATADLMGAASYFGKLEEKGVGKYVGKAEQYLHHYNSSHSSTTTTTSSAHSTTTTTTHSHSTASESHSESGGYGDYIKMAQGFLSSGGESHSESGGYGDYIKMAQGFIKKH</sequence>
<protein>
    <recommendedName>
        <fullName evidence="4">Nodulin-related protein 1</fullName>
    </recommendedName>
</protein>
<dbReference type="AlphaFoldDB" id="A0A9Q0GXX8"/>
<organism evidence="2 3">
    <name type="scientific">Protea cynaroides</name>
    <dbReference type="NCBI Taxonomy" id="273540"/>
    <lineage>
        <taxon>Eukaryota</taxon>
        <taxon>Viridiplantae</taxon>
        <taxon>Streptophyta</taxon>
        <taxon>Embryophyta</taxon>
        <taxon>Tracheophyta</taxon>
        <taxon>Spermatophyta</taxon>
        <taxon>Magnoliopsida</taxon>
        <taxon>Proteales</taxon>
        <taxon>Proteaceae</taxon>
        <taxon>Protea</taxon>
    </lineage>
</organism>
<dbReference type="PANTHER" id="PTHR35098">
    <property type="entry name" value="EXPRESSED PROTEIN"/>
    <property type="match status" value="1"/>
</dbReference>
<feature type="compositionally biased region" description="Basic and acidic residues" evidence="1">
    <location>
        <begin position="1"/>
        <end position="11"/>
    </location>
</feature>
<dbReference type="OrthoDB" id="695806at2759"/>
<evidence type="ECO:0000256" key="1">
    <source>
        <dbReference type="SAM" id="MobiDB-lite"/>
    </source>
</evidence>
<dbReference type="Proteomes" id="UP001141806">
    <property type="component" value="Unassembled WGS sequence"/>
</dbReference>
<dbReference type="GO" id="GO:0009408">
    <property type="term" value="P:response to heat"/>
    <property type="evidence" value="ECO:0007669"/>
    <property type="project" value="InterPro"/>
</dbReference>
<keyword evidence="3" id="KW-1185">Reference proteome</keyword>
<evidence type="ECO:0000313" key="2">
    <source>
        <dbReference type="EMBL" id="KAJ4954653.1"/>
    </source>
</evidence>
<feature type="region of interest" description="Disordered" evidence="1">
    <location>
        <begin position="88"/>
        <end position="122"/>
    </location>
</feature>
<dbReference type="EMBL" id="JAMYWD010000011">
    <property type="protein sequence ID" value="KAJ4954653.1"/>
    <property type="molecule type" value="Genomic_DNA"/>
</dbReference>
<evidence type="ECO:0008006" key="4">
    <source>
        <dbReference type="Google" id="ProtNLM"/>
    </source>
</evidence>
<comment type="caution">
    <text evidence="2">The sequence shown here is derived from an EMBL/GenBank/DDBJ whole genome shotgun (WGS) entry which is preliminary data.</text>
</comment>
<reference evidence="2" key="1">
    <citation type="journal article" date="2023" name="Plant J.">
        <title>The genome of the king protea, Protea cynaroides.</title>
        <authorList>
            <person name="Chang J."/>
            <person name="Duong T.A."/>
            <person name="Schoeman C."/>
            <person name="Ma X."/>
            <person name="Roodt D."/>
            <person name="Barker N."/>
            <person name="Li Z."/>
            <person name="Van de Peer Y."/>
            <person name="Mizrachi E."/>
        </authorList>
    </citation>
    <scope>NUCLEOTIDE SEQUENCE</scope>
    <source>
        <tissue evidence="2">Young leaves</tissue>
    </source>
</reference>
<evidence type="ECO:0000313" key="3">
    <source>
        <dbReference type="Proteomes" id="UP001141806"/>
    </source>
</evidence>
<name>A0A9Q0GXX8_9MAGN</name>
<dbReference type="GO" id="GO:0010115">
    <property type="term" value="P:regulation of abscisic acid biosynthetic process"/>
    <property type="evidence" value="ECO:0007669"/>
    <property type="project" value="InterPro"/>
</dbReference>
<proteinExistence type="predicted"/>